<evidence type="ECO:0000259" key="3">
    <source>
        <dbReference type="Pfam" id="PF13359"/>
    </source>
</evidence>
<evidence type="ECO:0000313" key="4">
    <source>
        <dbReference type="EMBL" id="GFP85195.1"/>
    </source>
</evidence>
<organism evidence="4 5">
    <name type="scientific">Phtheirospermum japonicum</name>
    <dbReference type="NCBI Taxonomy" id="374723"/>
    <lineage>
        <taxon>Eukaryota</taxon>
        <taxon>Viridiplantae</taxon>
        <taxon>Streptophyta</taxon>
        <taxon>Embryophyta</taxon>
        <taxon>Tracheophyta</taxon>
        <taxon>Spermatophyta</taxon>
        <taxon>Magnoliopsida</taxon>
        <taxon>eudicotyledons</taxon>
        <taxon>Gunneridae</taxon>
        <taxon>Pentapetalae</taxon>
        <taxon>asterids</taxon>
        <taxon>lamiids</taxon>
        <taxon>Lamiales</taxon>
        <taxon>Orobanchaceae</taxon>
        <taxon>Orobanchaceae incertae sedis</taxon>
        <taxon>Phtheirospermum</taxon>
    </lineage>
</organism>
<keyword evidence="2" id="KW-0479">Metal-binding</keyword>
<protein>
    <recommendedName>
        <fullName evidence="3">DDE Tnp4 domain-containing protein</fullName>
    </recommendedName>
</protein>
<dbReference type="Proteomes" id="UP000653305">
    <property type="component" value="Unassembled WGS sequence"/>
</dbReference>
<reference evidence="4" key="1">
    <citation type="submission" date="2020-07" db="EMBL/GenBank/DDBJ databases">
        <title>Ethylene signaling mediates host invasion by parasitic plants.</title>
        <authorList>
            <person name="Yoshida S."/>
        </authorList>
    </citation>
    <scope>NUCLEOTIDE SEQUENCE</scope>
    <source>
        <strain evidence="4">Okayama</strain>
    </source>
</reference>
<dbReference type="EMBL" id="BMAC01000101">
    <property type="protein sequence ID" value="GFP85195.1"/>
    <property type="molecule type" value="Genomic_DNA"/>
</dbReference>
<comment type="caution">
    <text evidence="4">The sequence shown here is derived from an EMBL/GenBank/DDBJ whole genome shotgun (WGS) entry which is preliminary data.</text>
</comment>
<evidence type="ECO:0000256" key="1">
    <source>
        <dbReference type="ARBA" id="ARBA00001968"/>
    </source>
</evidence>
<feature type="domain" description="DDE Tnp4" evidence="3">
    <location>
        <begin position="12"/>
        <end position="67"/>
    </location>
</feature>
<evidence type="ECO:0000313" key="5">
    <source>
        <dbReference type="Proteomes" id="UP000653305"/>
    </source>
</evidence>
<name>A0A830BMU9_9LAMI</name>
<dbReference type="AlphaFoldDB" id="A0A830BMU9"/>
<keyword evidence="5" id="KW-1185">Reference proteome</keyword>
<dbReference type="InterPro" id="IPR027806">
    <property type="entry name" value="HARBI1_dom"/>
</dbReference>
<gene>
    <name evidence="4" type="ORF">PHJA_000663200</name>
</gene>
<comment type="cofactor">
    <cofactor evidence="1">
        <name>a divalent metal cation</name>
        <dbReference type="ChEBI" id="CHEBI:60240"/>
    </cofactor>
</comment>
<dbReference type="Pfam" id="PF13359">
    <property type="entry name" value="DDE_Tnp_4"/>
    <property type="match status" value="1"/>
</dbReference>
<sequence>MYAHVQGAVGAMDGSLIPAHVASHRRNAYRCRKGFVSQNVLAICDFDMMLIYVYEGWEGSACDAHVLYDAIRSDQRFPYPPEGSFYYFVVA</sequence>
<dbReference type="GO" id="GO:0046872">
    <property type="term" value="F:metal ion binding"/>
    <property type="evidence" value="ECO:0007669"/>
    <property type="project" value="UniProtKB-KW"/>
</dbReference>
<proteinExistence type="predicted"/>
<evidence type="ECO:0000256" key="2">
    <source>
        <dbReference type="ARBA" id="ARBA00022723"/>
    </source>
</evidence>
<accession>A0A830BMU9</accession>
<dbReference type="OrthoDB" id="1696744at2759"/>